<proteinExistence type="predicted"/>
<gene>
    <name evidence="1" type="ORF">ACPOL_6097</name>
</gene>
<reference evidence="1 2" key="1">
    <citation type="journal article" date="2018" name="Front. Microbiol.">
        <title>Hydrolytic Capabilities as a Key to Environmental Success: Chitinolytic and Cellulolytic Acidobacteria From Acidic Sub-arctic Soils and Boreal Peatlands.</title>
        <authorList>
            <person name="Belova S.E."/>
            <person name="Ravin N.V."/>
            <person name="Pankratov T.A."/>
            <person name="Rakitin A.L."/>
            <person name="Ivanova A.A."/>
            <person name="Beletsky A.V."/>
            <person name="Mardanov A.V."/>
            <person name="Sinninghe Damste J.S."/>
            <person name="Dedysh S.N."/>
        </authorList>
    </citation>
    <scope>NUCLEOTIDE SEQUENCE [LARGE SCALE GENOMIC DNA]</scope>
    <source>
        <strain evidence="1 2">SBC82</strain>
    </source>
</reference>
<evidence type="ECO:0000313" key="2">
    <source>
        <dbReference type="Proteomes" id="UP000253606"/>
    </source>
</evidence>
<dbReference type="Proteomes" id="UP000253606">
    <property type="component" value="Chromosome"/>
</dbReference>
<dbReference type="AlphaFoldDB" id="A0A2Z5G8D8"/>
<evidence type="ECO:0000313" key="1">
    <source>
        <dbReference type="EMBL" id="AXC15341.1"/>
    </source>
</evidence>
<organism evidence="1 2">
    <name type="scientific">Acidisarcina polymorpha</name>
    <dbReference type="NCBI Taxonomy" id="2211140"/>
    <lineage>
        <taxon>Bacteria</taxon>
        <taxon>Pseudomonadati</taxon>
        <taxon>Acidobacteriota</taxon>
        <taxon>Terriglobia</taxon>
        <taxon>Terriglobales</taxon>
        <taxon>Acidobacteriaceae</taxon>
        <taxon>Acidisarcina</taxon>
    </lineage>
</organism>
<keyword evidence="2" id="KW-1185">Reference proteome</keyword>
<dbReference type="KEGG" id="abas:ACPOL_6097"/>
<name>A0A2Z5G8D8_9BACT</name>
<protein>
    <submittedName>
        <fullName evidence="1">Uncharacterized protein</fullName>
    </submittedName>
</protein>
<dbReference type="EMBL" id="CP030840">
    <property type="protein sequence ID" value="AXC15341.1"/>
    <property type="molecule type" value="Genomic_DNA"/>
</dbReference>
<accession>A0A2Z5G8D8</accession>
<sequence length="55" mass="6187">MEHLFVLSASFPVYDSLKAADDSLLGAISIREQGRSVEETGWHQKATIRVRMQNP</sequence>